<gene>
    <name evidence="1" type="ORF">COV41_02280</name>
</gene>
<proteinExistence type="predicted"/>
<accession>A0A2H0PXX0</accession>
<evidence type="ECO:0000313" key="2">
    <source>
        <dbReference type="Proteomes" id="UP000236846"/>
    </source>
</evidence>
<dbReference type="AlphaFoldDB" id="A0A2H0PXX0"/>
<sequence>MFFVSAKTSRGSTPLTTGGSTSLTTGGIVYVDVDESQDLLAALDNFFKMRTIAPTTLETLSIHTADATRVLHNEIARAIEKGYAAGRIWNQ</sequence>
<name>A0A2H0PXX0_9BACT</name>
<dbReference type="EMBL" id="PCXE01000039">
    <property type="protein sequence ID" value="PIR26095.1"/>
    <property type="molecule type" value="Genomic_DNA"/>
</dbReference>
<comment type="caution">
    <text evidence="1">The sequence shown here is derived from an EMBL/GenBank/DDBJ whole genome shotgun (WGS) entry which is preliminary data.</text>
</comment>
<dbReference type="Proteomes" id="UP000236846">
    <property type="component" value="Unassembled WGS sequence"/>
</dbReference>
<evidence type="ECO:0000313" key="1">
    <source>
        <dbReference type="EMBL" id="PIR26095.1"/>
    </source>
</evidence>
<reference evidence="1 2" key="1">
    <citation type="submission" date="2017-09" db="EMBL/GenBank/DDBJ databases">
        <title>Depth-based differentiation of microbial function through sediment-hosted aquifers and enrichment of novel symbionts in the deep terrestrial subsurface.</title>
        <authorList>
            <person name="Probst A.J."/>
            <person name="Ladd B."/>
            <person name="Jarett J.K."/>
            <person name="Geller-Mcgrath D.E."/>
            <person name="Sieber C.M."/>
            <person name="Emerson J.B."/>
            <person name="Anantharaman K."/>
            <person name="Thomas B.C."/>
            <person name="Malmstrom R."/>
            <person name="Stieglmeier M."/>
            <person name="Klingl A."/>
            <person name="Woyke T."/>
            <person name="Ryan C.M."/>
            <person name="Banfield J.F."/>
        </authorList>
    </citation>
    <scope>NUCLEOTIDE SEQUENCE [LARGE SCALE GENOMIC DNA]</scope>
    <source>
        <strain evidence="1">CG11_big_fil_rev_8_21_14_0_20_43_10</strain>
    </source>
</reference>
<organism evidence="1 2">
    <name type="scientific">Candidatus Brennerbacteria bacterium CG11_big_fil_rev_8_21_14_0_20_43_10</name>
    <dbReference type="NCBI Taxonomy" id="1974523"/>
    <lineage>
        <taxon>Bacteria</taxon>
        <taxon>Candidatus Brenneribacteriota</taxon>
    </lineage>
</organism>
<protein>
    <submittedName>
        <fullName evidence="1">Uncharacterized protein</fullName>
    </submittedName>
</protein>